<reference evidence="1" key="1">
    <citation type="journal article" date="2014" name="Int. J. Syst. Evol. Microbiol.">
        <title>Complete genome sequence of Corynebacterium casei LMG S-19264T (=DSM 44701T), isolated from a smear-ripened cheese.</title>
        <authorList>
            <consortium name="US DOE Joint Genome Institute (JGI-PGF)"/>
            <person name="Walter F."/>
            <person name="Albersmeier A."/>
            <person name="Kalinowski J."/>
            <person name="Ruckert C."/>
        </authorList>
    </citation>
    <scope>NUCLEOTIDE SEQUENCE</scope>
    <source>
        <strain evidence="1">JCM 3276</strain>
    </source>
</reference>
<dbReference type="Proteomes" id="UP000660680">
    <property type="component" value="Unassembled WGS sequence"/>
</dbReference>
<sequence length="96" mass="10250">MAKYGYDDAALAQIITATGAAQDQMNTVNGRVSAIAHLLPTVNASRSGQRLSAALADWNTDFNRVVAQLMMLNEKARDLLKTNRSVDNQAEGATGV</sequence>
<comment type="caution">
    <text evidence="1">The sequence shown here is derived from an EMBL/GenBank/DDBJ whole genome shotgun (WGS) entry which is preliminary data.</text>
</comment>
<organism evidence="1 2">
    <name type="scientific">Actinokineospora fastidiosa</name>
    <dbReference type="NCBI Taxonomy" id="1816"/>
    <lineage>
        <taxon>Bacteria</taxon>
        <taxon>Bacillati</taxon>
        <taxon>Actinomycetota</taxon>
        <taxon>Actinomycetes</taxon>
        <taxon>Pseudonocardiales</taxon>
        <taxon>Pseudonocardiaceae</taxon>
        <taxon>Actinokineospora</taxon>
    </lineage>
</organism>
<accession>A0A918GD98</accession>
<protein>
    <submittedName>
        <fullName evidence="1">Uncharacterized protein</fullName>
    </submittedName>
</protein>
<proteinExistence type="predicted"/>
<evidence type="ECO:0000313" key="1">
    <source>
        <dbReference type="EMBL" id="GGS30385.1"/>
    </source>
</evidence>
<dbReference type="EMBL" id="BMRB01000002">
    <property type="protein sequence ID" value="GGS30385.1"/>
    <property type="molecule type" value="Genomic_DNA"/>
</dbReference>
<dbReference type="RefSeq" id="WP_189210572.1">
    <property type="nucleotide sequence ID" value="NZ_BMRB01000002.1"/>
</dbReference>
<evidence type="ECO:0000313" key="2">
    <source>
        <dbReference type="Proteomes" id="UP000660680"/>
    </source>
</evidence>
<dbReference type="AlphaFoldDB" id="A0A918GD98"/>
<name>A0A918GD98_9PSEU</name>
<reference evidence="1" key="2">
    <citation type="submission" date="2020-09" db="EMBL/GenBank/DDBJ databases">
        <authorList>
            <person name="Sun Q."/>
            <person name="Ohkuma M."/>
        </authorList>
    </citation>
    <scope>NUCLEOTIDE SEQUENCE</scope>
    <source>
        <strain evidence="1">JCM 3276</strain>
    </source>
</reference>
<keyword evidence="2" id="KW-1185">Reference proteome</keyword>
<gene>
    <name evidence="1" type="ORF">GCM10010171_24900</name>
</gene>